<evidence type="ECO:0000256" key="1">
    <source>
        <dbReference type="SAM" id="Coils"/>
    </source>
</evidence>
<dbReference type="RefSeq" id="WP_115082787.1">
    <property type="nucleotide sequence ID" value="NZ_CAUUOQ010000032.1"/>
</dbReference>
<evidence type="ECO:0000313" key="6">
    <source>
        <dbReference type="Proteomes" id="UP000254235"/>
    </source>
</evidence>
<feature type="compositionally biased region" description="Basic and acidic residues" evidence="2">
    <location>
        <begin position="55"/>
        <end position="81"/>
    </location>
</feature>
<feature type="compositionally biased region" description="Basic and acidic residues" evidence="2">
    <location>
        <begin position="403"/>
        <end position="504"/>
    </location>
</feature>
<feature type="domain" description="M23ase beta-sheet core" evidence="4">
    <location>
        <begin position="562"/>
        <end position="648"/>
    </location>
</feature>
<dbReference type="SUPFAM" id="SSF51261">
    <property type="entry name" value="Duplicated hybrid motif"/>
    <property type="match status" value="1"/>
</dbReference>
<evidence type="ECO:0000256" key="2">
    <source>
        <dbReference type="SAM" id="MobiDB-lite"/>
    </source>
</evidence>
<dbReference type="Gene3D" id="2.70.70.10">
    <property type="entry name" value="Glucose Permease (Domain IIA)"/>
    <property type="match status" value="1"/>
</dbReference>
<gene>
    <name evidence="5" type="ORF">NCTC13043_00301</name>
</gene>
<dbReference type="AlphaFoldDB" id="A0A379EYN2"/>
<keyword evidence="1" id="KW-0175">Coiled coil</keyword>
<dbReference type="EMBL" id="UGTP01000001">
    <property type="protein sequence ID" value="SUC11455.1"/>
    <property type="molecule type" value="Genomic_DNA"/>
</dbReference>
<dbReference type="CDD" id="cd12797">
    <property type="entry name" value="M23_peptidase"/>
    <property type="match status" value="1"/>
</dbReference>
<accession>A0A379EYN2</accession>
<name>A0A379EYN2_9BACT</name>
<feature type="signal peptide" evidence="3">
    <location>
        <begin position="1"/>
        <end position="20"/>
    </location>
</feature>
<proteinExistence type="predicted"/>
<dbReference type="GeneID" id="78570041"/>
<dbReference type="Gene3D" id="1.20.5.340">
    <property type="match status" value="1"/>
</dbReference>
<dbReference type="Pfam" id="PF01551">
    <property type="entry name" value="Peptidase_M23"/>
    <property type="match status" value="1"/>
</dbReference>
<dbReference type="OrthoDB" id="9815884at2"/>
<organism evidence="5 6">
    <name type="scientific">Prevotella pallens</name>
    <dbReference type="NCBI Taxonomy" id="60133"/>
    <lineage>
        <taxon>Bacteria</taxon>
        <taxon>Pseudomonadati</taxon>
        <taxon>Bacteroidota</taxon>
        <taxon>Bacteroidia</taxon>
        <taxon>Bacteroidales</taxon>
        <taxon>Prevotellaceae</taxon>
        <taxon>Prevotella</taxon>
    </lineage>
</organism>
<feature type="region of interest" description="Disordered" evidence="2">
    <location>
        <begin position="51"/>
        <end position="99"/>
    </location>
</feature>
<sequence length="653" mass="73591">MKRILFILLILNTCFLSLYAQKHKKKTVKNEHTEQQINQNKATKKEAIKLGSSKKQAEKHLSDRSEVAAKHSKKQPVDKQHTAPLPTKQQQTTKSGALHKKGVVLAQKRQPKGKKQQIKYVTTEEIKGLQQQNKQIQKEITENEHELKAKQKDVDNRLQKILTLDTEIGHQQKTINNISTDIKHLDGNIGILKGQLRSLETQLSERRSRFIRSMRYMARNRSIQDKIMFIFSAKTLTQMYRRLRFVREYAAYQRAQGELLKQKQAQVDNKHNQLEQVRGHKSNLLVKGRNVHIQMENKKVEQQKVVASLQNDQKVLQSVISDRQKKQQAINAQIDRLIAIEIRKARERAMEEARAQAAARAAAAKQRAEELARKREAARRAAEENARRIAEAKAREAKAKAEAAAKAAQLERERRAAQERAEQARREAEQARRAAEAEASAKRARELKRAEERAAAAKRAEDQARAKENMERERANQQAREAEANRVAAERKAVADRERADREQAAANRANENNSLLSSADRAITGSFANNKGRLPMPVSGPIVKRFGTYNVAGLSHVKLSSNGIAIKASPGAPVRSVFKGEVTSVSHVGGSTLVMVRHGAYISVYLNLGSVSVSRGQQVGTGQTLGTVDSGGIFQFQLHKETQKLNPEQWLR</sequence>
<feature type="compositionally biased region" description="Low complexity" evidence="2">
    <location>
        <begin position="505"/>
        <end position="514"/>
    </location>
</feature>
<dbReference type="InterPro" id="IPR016047">
    <property type="entry name" value="M23ase_b-sheet_dom"/>
</dbReference>
<feature type="coiled-coil region" evidence="1">
    <location>
        <begin position="126"/>
        <end position="153"/>
    </location>
</feature>
<reference evidence="5 6" key="1">
    <citation type="submission" date="2018-06" db="EMBL/GenBank/DDBJ databases">
        <authorList>
            <consortium name="Pathogen Informatics"/>
            <person name="Doyle S."/>
        </authorList>
    </citation>
    <scope>NUCLEOTIDE SEQUENCE [LARGE SCALE GENOMIC DNA]</scope>
    <source>
        <strain evidence="5 6">NCTC13043</strain>
    </source>
</reference>
<dbReference type="Proteomes" id="UP000254235">
    <property type="component" value="Unassembled WGS sequence"/>
</dbReference>
<feature type="chain" id="PRO_5016565260" evidence="3">
    <location>
        <begin position="21"/>
        <end position="653"/>
    </location>
</feature>
<protein>
    <submittedName>
        <fullName evidence="5">AmiB activator</fullName>
    </submittedName>
</protein>
<evidence type="ECO:0000259" key="4">
    <source>
        <dbReference type="Pfam" id="PF01551"/>
    </source>
</evidence>
<dbReference type="InterPro" id="IPR011055">
    <property type="entry name" value="Dup_hybrid_motif"/>
</dbReference>
<keyword evidence="3" id="KW-0732">Signal</keyword>
<evidence type="ECO:0000256" key="3">
    <source>
        <dbReference type="SAM" id="SignalP"/>
    </source>
</evidence>
<evidence type="ECO:0000313" key="5">
    <source>
        <dbReference type="EMBL" id="SUC11455.1"/>
    </source>
</evidence>
<feature type="region of interest" description="Disordered" evidence="2">
    <location>
        <begin position="403"/>
        <end position="518"/>
    </location>
</feature>